<dbReference type="PANTHER" id="PTHR38599">
    <property type="entry name" value="CUPIN DOMAIN PROTEIN (AFU_ORTHOLOGUE AFUA_3G13620)"/>
    <property type="match status" value="1"/>
</dbReference>
<gene>
    <name evidence="1" type="ORF">SAPIO_CDS6561</name>
</gene>
<dbReference type="SUPFAM" id="SSF51182">
    <property type="entry name" value="RmlC-like cupins"/>
    <property type="match status" value="1"/>
</dbReference>
<dbReference type="HOGENOM" id="CLU_120069_0_0_1"/>
<comment type="caution">
    <text evidence="1">The sequence shown here is derived from an EMBL/GenBank/DDBJ whole genome shotgun (WGS) entry which is preliminary data.</text>
</comment>
<dbReference type="OMA" id="MVHTQVD"/>
<dbReference type="GeneID" id="27725633"/>
<keyword evidence="2" id="KW-1185">Reference proteome</keyword>
<dbReference type="Proteomes" id="UP000028545">
    <property type="component" value="Unassembled WGS sequence"/>
</dbReference>
<protein>
    <recommendedName>
        <fullName evidence="3">Cupin type-1 domain-containing protein</fullName>
    </recommendedName>
</protein>
<evidence type="ECO:0000313" key="2">
    <source>
        <dbReference type="Proteomes" id="UP000028545"/>
    </source>
</evidence>
<dbReference type="InterPro" id="IPR014710">
    <property type="entry name" value="RmlC-like_jellyroll"/>
</dbReference>
<dbReference type="KEGG" id="sapo:SAPIO_CDS6561"/>
<dbReference type="OrthoDB" id="5793281at2759"/>
<dbReference type="EMBL" id="JOWA01000104">
    <property type="protein sequence ID" value="KEZ41984.1"/>
    <property type="molecule type" value="Genomic_DNA"/>
</dbReference>
<accession>A0A084G3S2</accession>
<evidence type="ECO:0008006" key="3">
    <source>
        <dbReference type="Google" id="ProtNLM"/>
    </source>
</evidence>
<reference evidence="1 2" key="1">
    <citation type="journal article" date="2014" name="Genome Announc.">
        <title>Draft genome sequence of the pathogenic fungus Scedosporium apiospermum.</title>
        <authorList>
            <person name="Vandeputte P."/>
            <person name="Ghamrawi S."/>
            <person name="Rechenmann M."/>
            <person name="Iltis A."/>
            <person name="Giraud S."/>
            <person name="Fleury M."/>
            <person name="Thornton C."/>
            <person name="Delhaes L."/>
            <person name="Meyer W."/>
            <person name="Papon N."/>
            <person name="Bouchara J.P."/>
        </authorList>
    </citation>
    <scope>NUCLEOTIDE SEQUENCE [LARGE SCALE GENOMIC DNA]</scope>
    <source>
        <strain evidence="1 2">IHEM 14462</strain>
    </source>
</reference>
<evidence type="ECO:0000313" key="1">
    <source>
        <dbReference type="EMBL" id="KEZ41984.1"/>
    </source>
</evidence>
<name>A0A084G3S2_PSEDA</name>
<dbReference type="RefSeq" id="XP_016641783.1">
    <property type="nucleotide sequence ID" value="XM_016788630.1"/>
</dbReference>
<dbReference type="PANTHER" id="PTHR38599:SF1">
    <property type="entry name" value="CUPIN DOMAIN PROTEIN (AFU_ORTHOLOGUE AFUA_3G13620)"/>
    <property type="match status" value="1"/>
</dbReference>
<organism evidence="1 2">
    <name type="scientific">Pseudallescheria apiosperma</name>
    <name type="common">Scedosporium apiospermum</name>
    <dbReference type="NCBI Taxonomy" id="563466"/>
    <lineage>
        <taxon>Eukaryota</taxon>
        <taxon>Fungi</taxon>
        <taxon>Dikarya</taxon>
        <taxon>Ascomycota</taxon>
        <taxon>Pezizomycotina</taxon>
        <taxon>Sordariomycetes</taxon>
        <taxon>Hypocreomycetidae</taxon>
        <taxon>Microascales</taxon>
        <taxon>Microascaceae</taxon>
        <taxon>Scedosporium</taxon>
    </lineage>
</organism>
<proteinExistence type="predicted"/>
<sequence length="183" mass="20061">MVEHANVDLNLRWQDQNVVKKDGQWTVDGRPVVDVALSYHQHPSNLPGMSWLGLIVTAPPNAATPPHTHAGAAINATVIRGHVLNQMVHTQVDPVTGETHAQDSGAKIYGPGESWFEAPGCHHVRSETVGDEESQFIANLIVTDKVFDGLDMSAKGLEADFAKIGRVFIIDKDIEEREKETKK</sequence>
<dbReference type="InterPro" id="IPR011051">
    <property type="entry name" value="RmlC_Cupin_sf"/>
</dbReference>
<dbReference type="Gene3D" id="2.60.120.10">
    <property type="entry name" value="Jelly Rolls"/>
    <property type="match status" value="1"/>
</dbReference>
<dbReference type="AlphaFoldDB" id="A0A084G3S2"/>
<dbReference type="VEuPathDB" id="FungiDB:SAPIO_CDS6561"/>